<reference evidence="2 3" key="1">
    <citation type="journal article" date="2019" name="Int. J. Syst. Evol. Microbiol.">
        <title>The Global Catalogue of Microorganisms (GCM) 10K type strain sequencing project: providing services to taxonomists for standard genome sequencing and annotation.</title>
        <authorList>
            <consortium name="The Broad Institute Genomics Platform"/>
            <consortium name="The Broad Institute Genome Sequencing Center for Infectious Disease"/>
            <person name="Wu L."/>
            <person name="Ma J."/>
        </authorList>
    </citation>
    <scope>NUCLEOTIDE SEQUENCE [LARGE SCALE GENOMIC DNA]</scope>
    <source>
        <strain evidence="2 3">JCM 4805</strain>
    </source>
</reference>
<comment type="caution">
    <text evidence="2">The sequence shown here is derived from an EMBL/GenBank/DDBJ whole genome shotgun (WGS) entry which is preliminary data.</text>
</comment>
<evidence type="ECO:0000313" key="3">
    <source>
        <dbReference type="Proteomes" id="UP001500909"/>
    </source>
</evidence>
<dbReference type="Proteomes" id="UP001500909">
    <property type="component" value="Unassembled WGS sequence"/>
</dbReference>
<evidence type="ECO:0000313" key="2">
    <source>
        <dbReference type="EMBL" id="GAA0448636.1"/>
    </source>
</evidence>
<organism evidence="2 3">
    <name type="scientific">Streptomyces olivaceiscleroticus</name>
    <dbReference type="NCBI Taxonomy" id="68245"/>
    <lineage>
        <taxon>Bacteria</taxon>
        <taxon>Bacillati</taxon>
        <taxon>Actinomycetota</taxon>
        <taxon>Actinomycetes</taxon>
        <taxon>Kitasatosporales</taxon>
        <taxon>Streptomycetaceae</taxon>
        <taxon>Streptomyces</taxon>
    </lineage>
</organism>
<dbReference type="InterPro" id="IPR025847">
    <property type="entry name" value="MEDS_domain"/>
</dbReference>
<accession>A0ABN0ZIL0</accession>
<feature type="domain" description="MEDS" evidence="1">
    <location>
        <begin position="5"/>
        <end position="159"/>
    </location>
</feature>
<keyword evidence="3" id="KW-1185">Reference proteome</keyword>
<protein>
    <recommendedName>
        <fullName evidence="1">MEDS domain-containing protein</fullName>
    </recommendedName>
</protein>
<dbReference type="EMBL" id="BAAABY010000009">
    <property type="protein sequence ID" value="GAA0448636.1"/>
    <property type="molecule type" value="Genomic_DNA"/>
</dbReference>
<gene>
    <name evidence="2" type="ORF">GCM10010361_10790</name>
</gene>
<sequence length="284" mass="31184">MDGVDSEARWEVLAAFARTGLARGEKVMLVLDPSDLSDGDAVSYLDGGTGQAENGVRAGQLVLARSTSVYLPDGRFSKERQLRSYTAEVARAREAGYARLRTGGDMSWASRAGVNAQQVADYETSVAALFADACFTGLCWYDRQHCSDHLVATMRNIHPLQVMEYLGALEVTWSPNGARIAGSAELGSREEFTKVLHQALERRPSPDPFRYEFDGPFRYEFDLTDLAFMEAHCVWQLMDFAAGLPKGHKAAVRCGPMLEMALRGLGSAAVPQLELHVEDEEDVA</sequence>
<name>A0ABN0ZIL0_9ACTN</name>
<evidence type="ECO:0000259" key="1">
    <source>
        <dbReference type="Pfam" id="PF14417"/>
    </source>
</evidence>
<dbReference type="Pfam" id="PF14417">
    <property type="entry name" value="MEDS"/>
    <property type="match status" value="1"/>
</dbReference>
<proteinExistence type="predicted"/>